<dbReference type="PANTHER" id="PTHR10625">
    <property type="entry name" value="HISTONE DEACETYLASE HDAC1-RELATED"/>
    <property type="match status" value="1"/>
</dbReference>
<evidence type="ECO:0000259" key="1">
    <source>
        <dbReference type="Pfam" id="PF00850"/>
    </source>
</evidence>
<reference evidence="2 3" key="1">
    <citation type="submission" date="2023-03" db="EMBL/GenBank/DDBJ databases">
        <title>WGS of Methanotrichaceae archaeon Mx.</title>
        <authorList>
            <person name="Sorokin D.Y."/>
            <person name="Merkel A.Y."/>
        </authorList>
    </citation>
    <scope>NUCLEOTIDE SEQUENCE [LARGE SCALE GENOMIC DNA]</scope>
    <source>
        <strain evidence="2 3">Mx</strain>
    </source>
</reference>
<dbReference type="Gene3D" id="3.40.800.20">
    <property type="entry name" value="Histone deacetylase domain"/>
    <property type="match status" value="1"/>
</dbReference>
<comment type="caution">
    <text evidence="2">The sequence shown here is derived from an EMBL/GenBank/DDBJ whole genome shotgun (WGS) entry which is preliminary data.</text>
</comment>
<dbReference type="EMBL" id="JARFPK010000002">
    <property type="protein sequence ID" value="MDF0589715.1"/>
    <property type="molecule type" value="Genomic_DNA"/>
</dbReference>
<sequence>MKVAVIYHPDFGSKGHSVLKARIKPSFEALERSGLLEGEDVQVFSAEAAPLALVERSHTREHMERMRTEPSERMYHEVALLSAGSVLRAAEMVAEGGAHHSFAYTGTAGHHASPGSCWGFCYYNDVAIAIMRLREMGLARFLIVDVDPHFGDGTRNFFGEDPHVYHVNFNHQVSSNYDGEKRNHDIGIGFDADDETFLRELSAAMEMAKDFDFQICFVVFGHDSHADDYGGFELTTAAYPKMARIIKEASGERGVVFVLSGGSIPEVASKAIPEVISVLSGR</sequence>
<accession>A0ABT5X4W8</accession>
<name>A0ABT5X4W8_9EURY</name>
<dbReference type="Pfam" id="PF00850">
    <property type="entry name" value="Hist_deacetyl"/>
    <property type="match status" value="1"/>
</dbReference>
<dbReference type="InterPro" id="IPR000286">
    <property type="entry name" value="HDACs"/>
</dbReference>
<organism evidence="2 3">
    <name type="scientific">Candidatus Methanocrinis natronophilus</name>
    <dbReference type="NCBI Taxonomy" id="3033396"/>
    <lineage>
        <taxon>Archaea</taxon>
        <taxon>Methanobacteriati</taxon>
        <taxon>Methanobacteriota</taxon>
        <taxon>Stenosarchaea group</taxon>
        <taxon>Methanomicrobia</taxon>
        <taxon>Methanotrichales</taxon>
        <taxon>Methanotrichaceae</taxon>
        <taxon>Methanocrinis</taxon>
    </lineage>
</organism>
<dbReference type="RefSeq" id="WP_316965476.1">
    <property type="nucleotide sequence ID" value="NZ_JARFPK010000002.1"/>
</dbReference>
<evidence type="ECO:0000313" key="2">
    <source>
        <dbReference type="EMBL" id="MDF0589715.1"/>
    </source>
</evidence>
<keyword evidence="3" id="KW-1185">Reference proteome</keyword>
<evidence type="ECO:0000313" key="3">
    <source>
        <dbReference type="Proteomes" id="UP001220010"/>
    </source>
</evidence>
<gene>
    <name evidence="2" type="ORF">P0O15_00790</name>
</gene>
<dbReference type="SUPFAM" id="SSF52768">
    <property type="entry name" value="Arginase/deacetylase"/>
    <property type="match status" value="1"/>
</dbReference>
<feature type="domain" description="Histone deacetylase" evidence="1">
    <location>
        <begin position="20"/>
        <end position="278"/>
    </location>
</feature>
<protein>
    <submittedName>
        <fullName evidence="2">Histone deacetylase</fullName>
    </submittedName>
</protein>
<proteinExistence type="predicted"/>
<dbReference type="InterPro" id="IPR023696">
    <property type="entry name" value="Ureohydrolase_dom_sf"/>
</dbReference>
<dbReference type="Proteomes" id="UP001220010">
    <property type="component" value="Unassembled WGS sequence"/>
</dbReference>
<dbReference type="InterPro" id="IPR037138">
    <property type="entry name" value="His_deacetylse_dom_sf"/>
</dbReference>
<dbReference type="InterPro" id="IPR023801">
    <property type="entry name" value="His_deacetylse_dom"/>
</dbReference>
<dbReference type="PRINTS" id="PR01270">
    <property type="entry name" value="HDASUPER"/>
</dbReference>